<dbReference type="RefSeq" id="WP_253874087.1">
    <property type="nucleotide sequence ID" value="NZ_BAABHM010000017.1"/>
</dbReference>
<gene>
    <name evidence="1" type="ORF">GCM10023198_39880</name>
</gene>
<sequence length="206" mass="23089">MAEIYISQFTKYLSAPPASAERVGRKLAQETGRYHHWTDFWLQLKNALLTDRRGTRDGQALAAAAAAATDAKKKGPYAAAARNWVQLAPWWDGLEHERQTGRSVQVGDLTVRLPRLCAERHPDGELEVLYVRFNRGRLPLHVVLGVLRIVQRAYPSETITFVDVERATMHTTRGRDLSVYDEWLNEAGNDLAQLLNDVGQDGQAAA</sequence>
<accession>A0ABP8XSJ4</accession>
<comment type="caution">
    <text evidence="1">The sequence shown here is derived from an EMBL/GenBank/DDBJ whole genome shotgun (WGS) entry which is preliminary data.</text>
</comment>
<evidence type="ECO:0000313" key="1">
    <source>
        <dbReference type="EMBL" id="GAA4712952.1"/>
    </source>
</evidence>
<dbReference type="Proteomes" id="UP001500843">
    <property type="component" value="Unassembled WGS sequence"/>
</dbReference>
<keyword evidence="2" id="KW-1185">Reference proteome</keyword>
<name>A0ABP8XSJ4_9MICO</name>
<proteinExistence type="predicted"/>
<reference evidence="2" key="1">
    <citation type="journal article" date="2019" name="Int. J. Syst. Evol. Microbiol.">
        <title>The Global Catalogue of Microorganisms (GCM) 10K type strain sequencing project: providing services to taxonomists for standard genome sequencing and annotation.</title>
        <authorList>
            <consortium name="The Broad Institute Genomics Platform"/>
            <consortium name="The Broad Institute Genome Sequencing Center for Infectious Disease"/>
            <person name="Wu L."/>
            <person name="Ma J."/>
        </authorList>
    </citation>
    <scope>NUCLEOTIDE SEQUENCE [LARGE SCALE GENOMIC DNA]</scope>
    <source>
        <strain evidence="2">JCM 17975</strain>
    </source>
</reference>
<organism evidence="1 2">
    <name type="scientific">Promicromonospora umidemergens</name>
    <dbReference type="NCBI Taxonomy" id="629679"/>
    <lineage>
        <taxon>Bacteria</taxon>
        <taxon>Bacillati</taxon>
        <taxon>Actinomycetota</taxon>
        <taxon>Actinomycetes</taxon>
        <taxon>Micrococcales</taxon>
        <taxon>Promicromonosporaceae</taxon>
        <taxon>Promicromonospora</taxon>
    </lineage>
</organism>
<protein>
    <submittedName>
        <fullName evidence="1">Uncharacterized protein</fullName>
    </submittedName>
</protein>
<dbReference type="EMBL" id="BAABHM010000017">
    <property type="protein sequence ID" value="GAA4712952.1"/>
    <property type="molecule type" value="Genomic_DNA"/>
</dbReference>
<evidence type="ECO:0000313" key="2">
    <source>
        <dbReference type="Proteomes" id="UP001500843"/>
    </source>
</evidence>